<accession>A0A1I4SJ77</accession>
<organism evidence="1 2">
    <name type="scientific">Rugamonas rubra</name>
    <dbReference type="NCBI Taxonomy" id="758825"/>
    <lineage>
        <taxon>Bacteria</taxon>
        <taxon>Pseudomonadati</taxon>
        <taxon>Pseudomonadota</taxon>
        <taxon>Betaproteobacteria</taxon>
        <taxon>Burkholderiales</taxon>
        <taxon>Oxalobacteraceae</taxon>
        <taxon>Telluria group</taxon>
        <taxon>Rugamonas</taxon>
    </lineage>
</organism>
<keyword evidence="2" id="KW-1185">Reference proteome</keyword>
<gene>
    <name evidence="1" type="ORF">SAMN02982985_04812</name>
</gene>
<reference evidence="1 2" key="1">
    <citation type="submission" date="2016-10" db="EMBL/GenBank/DDBJ databases">
        <authorList>
            <person name="de Groot N.N."/>
        </authorList>
    </citation>
    <scope>NUCLEOTIDE SEQUENCE [LARGE SCALE GENOMIC DNA]</scope>
    <source>
        <strain evidence="1 2">ATCC 43154</strain>
    </source>
</reference>
<dbReference type="EMBL" id="FOTW01000026">
    <property type="protein sequence ID" value="SFM64546.1"/>
    <property type="molecule type" value="Genomic_DNA"/>
</dbReference>
<name>A0A1I4SJ77_9BURK</name>
<evidence type="ECO:0000313" key="2">
    <source>
        <dbReference type="Proteomes" id="UP000199470"/>
    </source>
</evidence>
<dbReference type="STRING" id="758825.SAMN02982985_04812"/>
<proteinExistence type="predicted"/>
<sequence>MLNHRSMGPMLNGDFLVTYATPGCNVPTVVCICTSSAQADDEADRLNSLQRKNELRQPPQCHTNMAMVTVEKVSEV</sequence>
<protein>
    <submittedName>
        <fullName evidence="1">Uncharacterized protein</fullName>
    </submittedName>
</protein>
<dbReference type="AlphaFoldDB" id="A0A1I4SJ77"/>
<evidence type="ECO:0000313" key="1">
    <source>
        <dbReference type="EMBL" id="SFM64546.1"/>
    </source>
</evidence>
<dbReference type="RefSeq" id="WP_139236721.1">
    <property type="nucleotide sequence ID" value="NZ_FOTW01000026.1"/>
</dbReference>
<dbReference type="OrthoDB" id="9928160at2"/>
<dbReference type="Proteomes" id="UP000199470">
    <property type="component" value="Unassembled WGS sequence"/>
</dbReference>